<protein>
    <recommendedName>
        <fullName evidence="1">Reverse transcriptase domain-containing protein</fullName>
    </recommendedName>
</protein>
<name>A0A8V0Y2K9_CHICK</name>
<dbReference type="InterPro" id="IPR000477">
    <property type="entry name" value="RT_dom"/>
</dbReference>
<reference evidence="2" key="2">
    <citation type="submission" date="2025-08" db="UniProtKB">
        <authorList>
            <consortium name="Ensembl"/>
        </authorList>
    </citation>
    <scope>IDENTIFICATION</scope>
    <source>
        <strain evidence="2">broiler</strain>
    </source>
</reference>
<sequence length="176" mass="19468">TRNWLAGRSQRVVIKGSVSGWRLVTSGVPQGSVLGPVLFNSFISDIDNGIEGTLSKSADDTKLSSAVDTLEGREAIQRDLDRLEKWARENLMKFNKAKCKVLHLGWGNPRCLYRLGKESLESVPVEKDLGVLVDKKLDISQQCVLAARKTNYVLGCIKRGVASREREVIVPLYSAL</sequence>
<dbReference type="PANTHER" id="PTHR33332">
    <property type="entry name" value="REVERSE TRANSCRIPTASE DOMAIN-CONTAINING PROTEIN"/>
    <property type="match status" value="1"/>
</dbReference>
<keyword evidence="3" id="KW-1185">Reference proteome</keyword>
<dbReference type="FunCoup" id="A0A8V0Y2K9">
    <property type="interactions" value="158"/>
</dbReference>
<dbReference type="GeneTree" id="ENSGT01150000286902"/>
<reference evidence="2" key="1">
    <citation type="submission" date="2020-11" db="EMBL/GenBank/DDBJ databases">
        <title>Gallus gallus (Chicken) genome, bGalGal1, GRCg7b, maternal haplotype autosomes + Z &amp; W.</title>
        <authorList>
            <person name="Warren W."/>
            <person name="Formenti G."/>
            <person name="Fedrigo O."/>
            <person name="Haase B."/>
            <person name="Mountcastle J."/>
            <person name="Balacco J."/>
            <person name="Tracey A."/>
            <person name="Schneider V."/>
            <person name="Okimoto R."/>
            <person name="Cheng H."/>
            <person name="Hawken R."/>
            <person name="Howe K."/>
            <person name="Jarvis E.D."/>
        </authorList>
    </citation>
    <scope>NUCLEOTIDE SEQUENCE [LARGE SCALE GENOMIC DNA]</scope>
    <source>
        <strain evidence="2">Broiler</strain>
    </source>
</reference>
<dbReference type="AlphaFoldDB" id="A0A8V0Y2K9"/>
<evidence type="ECO:0000313" key="3">
    <source>
        <dbReference type="Proteomes" id="UP000000539"/>
    </source>
</evidence>
<dbReference type="PROSITE" id="PS50878">
    <property type="entry name" value="RT_POL"/>
    <property type="match status" value="1"/>
</dbReference>
<feature type="domain" description="Reverse transcriptase" evidence="1">
    <location>
        <begin position="1"/>
        <end position="133"/>
    </location>
</feature>
<organism evidence="2 3">
    <name type="scientific">Gallus gallus</name>
    <name type="common">Chicken</name>
    <dbReference type="NCBI Taxonomy" id="9031"/>
    <lineage>
        <taxon>Eukaryota</taxon>
        <taxon>Metazoa</taxon>
        <taxon>Chordata</taxon>
        <taxon>Craniata</taxon>
        <taxon>Vertebrata</taxon>
        <taxon>Euteleostomi</taxon>
        <taxon>Archelosauria</taxon>
        <taxon>Archosauria</taxon>
        <taxon>Dinosauria</taxon>
        <taxon>Saurischia</taxon>
        <taxon>Theropoda</taxon>
        <taxon>Coelurosauria</taxon>
        <taxon>Aves</taxon>
        <taxon>Neognathae</taxon>
        <taxon>Galloanserae</taxon>
        <taxon>Galliformes</taxon>
        <taxon>Phasianidae</taxon>
        <taxon>Phasianinae</taxon>
        <taxon>Gallus</taxon>
    </lineage>
</organism>
<accession>A0A8V0Y2K9</accession>
<dbReference type="Pfam" id="PF00078">
    <property type="entry name" value="RVT_1"/>
    <property type="match status" value="1"/>
</dbReference>
<proteinExistence type="predicted"/>
<evidence type="ECO:0000259" key="1">
    <source>
        <dbReference type="PROSITE" id="PS50878"/>
    </source>
</evidence>
<evidence type="ECO:0000313" key="2">
    <source>
        <dbReference type="Ensembl" id="ENSGALP00010012551.1"/>
    </source>
</evidence>
<reference evidence="2" key="3">
    <citation type="submission" date="2025-09" db="UniProtKB">
        <authorList>
            <consortium name="Ensembl"/>
        </authorList>
    </citation>
    <scope>IDENTIFICATION</scope>
    <source>
        <strain evidence="2">broiler</strain>
    </source>
</reference>
<dbReference type="Ensembl" id="ENSGALT00010021924.1">
    <property type="protein sequence ID" value="ENSGALP00010012551.1"/>
    <property type="gene ID" value="ENSGALG00010009184.1"/>
</dbReference>
<dbReference type="Proteomes" id="UP000000539">
    <property type="component" value="Chromosome 4"/>
</dbReference>